<reference evidence="7 8" key="1">
    <citation type="journal article" date="2018" name="Mol. Biol. Evol.">
        <title>Broad Genomic Sampling Reveals a Smut Pathogenic Ancestry of the Fungal Clade Ustilaginomycotina.</title>
        <authorList>
            <person name="Kijpornyongpan T."/>
            <person name="Mondo S.J."/>
            <person name="Barry K."/>
            <person name="Sandor L."/>
            <person name="Lee J."/>
            <person name="Lipzen A."/>
            <person name="Pangilinan J."/>
            <person name="LaButti K."/>
            <person name="Hainaut M."/>
            <person name="Henrissat B."/>
            <person name="Grigoriev I.V."/>
            <person name="Spatafora J.W."/>
            <person name="Aime M.C."/>
        </authorList>
    </citation>
    <scope>NUCLEOTIDE SEQUENCE [LARGE SCALE GENOMIC DNA]</scope>
    <source>
        <strain evidence="7 8">MCA 4658</strain>
    </source>
</reference>
<feature type="transmembrane region" description="Helical" evidence="6">
    <location>
        <begin position="245"/>
        <end position="269"/>
    </location>
</feature>
<evidence type="ECO:0000256" key="1">
    <source>
        <dbReference type="ARBA" id="ARBA00004141"/>
    </source>
</evidence>
<dbReference type="GO" id="GO:0055038">
    <property type="term" value="C:recycling endosome membrane"/>
    <property type="evidence" value="ECO:0007669"/>
    <property type="project" value="TreeGrafter"/>
</dbReference>
<name>A0A316W985_9BASI</name>
<dbReference type="OrthoDB" id="242866at2759"/>
<evidence type="ECO:0000313" key="8">
    <source>
        <dbReference type="Proteomes" id="UP000245783"/>
    </source>
</evidence>
<dbReference type="Proteomes" id="UP000245783">
    <property type="component" value="Unassembled WGS sequence"/>
</dbReference>
<dbReference type="InterPro" id="IPR007273">
    <property type="entry name" value="SCAMP"/>
</dbReference>
<organism evidence="7 8">
    <name type="scientific">Ceraceosorus guamensis</name>
    <dbReference type="NCBI Taxonomy" id="1522189"/>
    <lineage>
        <taxon>Eukaryota</taxon>
        <taxon>Fungi</taxon>
        <taxon>Dikarya</taxon>
        <taxon>Basidiomycota</taxon>
        <taxon>Ustilaginomycotina</taxon>
        <taxon>Exobasidiomycetes</taxon>
        <taxon>Ceraceosorales</taxon>
        <taxon>Ceraceosoraceae</taxon>
        <taxon>Ceraceosorus</taxon>
    </lineage>
</organism>
<dbReference type="GeneID" id="37034607"/>
<evidence type="ECO:0000256" key="5">
    <source>
        <dbReference type="SAM" id="MobiDB-lite"/>
    </source>
</evidence>
<sequence>MANPFSDRSALDANPFADPAVQGALSSGQRTFEPDEPYNYGGGGASVSTPKSAFDDDAPEYPSSAARGTGGGQSSAQMEEIRRREEALARREAELEQRAETIRKVGRNNWPFFFPLIYHDISSEIPPASQQVVTHLYWLWLLLLATLIVNVVACVFLIGRGADGIKDIITSAIYLPVIGVLSFLTWYRPIYNGFMKEHSIFYYLYFVCGFHLVFSLYLVLGIPATGSAGLMNTIYSFTDDNHRSIVAGILGIIVTIGFAAQGLGNLWYYRLIWKHNKEQGHTFAQAKSEFATHGAKAYFSRGNNV</sequence>
<keyword evidence="3 6" id="KW-1133">Transmembrane helix</keyword>
<dbReference type="RefSeq" id="XP_025373274.1">
    <property type="nucleotide sequence ID" value="XM_025512737.1"/>
</dbReference>
<accession>A0A316W985</accession>
<evidence type="ECO:0000313" key="7">
    <source>
        <dbReference type="EMBL" id="PWN46114.1"/>
    </source>
</evidence>
<keyword evidence="4 6" id="KW-0472">Membrane</keyword>
<feature type="transmembrane region" description="Helical" evidence="6">
    <location>
        <begin position="137"/>
        <end position="162"/>
    </location>
</feature>
<dbReference type="PANTHER" id="PTHR10687:SF90">
    <property type="entry name" value="SECRETORY CARRIER MEMBRANE PROTEIN"/>
    <property type="match status" value="1"/>
</dbReference>
<evidence type="ECO:0000256" key="4">
    <source>
        <dbReference type="ARBA" id="ARBA00023136"/>
    </source>
</evidence>
<dbReference type="AlphaFoldDB" id="A0A316W985"/>
<dbReference type="Pfam" id="PF04144">
    <property type="entry name" value="SCAMP"/>
    <property type="match status" value="1"/>
</dbReference>
<evidence type="ECO:0000256" key="6">
    <source>
        <dbReference type="SAM" id="Phobius"/>
    </source>
</evidence>
<evidence type="ECO:0000256" key="2">
    <source>
        <dbReference type="ARBA" id="ARBA00022692"/>
    </source>
</evidence>
<feature type="transmembrane region" description="Helical" evidence="6">
    <location>
        <begin position="200"/>
        <end position="225"/>
    </location>
</feature>
<dbReference type="PANTHER" id="PTHR10687">
    <property type="entry name" value="SECRETORY CARRIER-ASSOCIATED MEMBRANE PROTEIN SCAMP"/>
    <property type="match status" value="1"/>
</dbReference>
<keyword evidence="2 6" id="KW-0812">Transmembrane</keyword>
<dbReference type="EMBL" id="KZ819352">
    <property type="protein sequence ID" value="PWN46114.1"/>
    <property type="molecule type" value="Genomic_DNA"/>
</dbReference>
<proteinExistence type="predicted"/>
<feature type="region of interest" description="Disordered" evidence="5">
    <location>
        <begin position="1"/>
        <end position="83"/>
    </location>
</feature>
<keyword evidence="8" id="KW-1185">Reference proteome</keyword>
<evidence type="ECO:0000256" key="3">
    <source>
        <dbReference type="ARBA" id="ARBA00022989"/>
    </source>
</evidence>
<feature type="transmembrane region" description="Helical" evidence="6">
    <location>
        <begin position="168"/>
        <end position="188"/>
    </location>
</feature>
<dbReference type="GO" id="GO:0015031">
    <property type="term" value="P:protein transport"/>
    <property type="evidence" value="ECO:0007669"/>
    <property type="project" value="InterPro"/>
</dbReference>
<dbReference type="GO" id="GO:0032588">
    <property type="term" value="C:trans-Golgi network membrane"/>
    <property type="evidence" value="ECO:0007669"/>
    <property type="project" value="TreeGrafter"/>
</dbReference>
<protein>
    <submittedName>
        <fullName evidence="7">Scamp-domain-containing protein</fullName>
    </submittedName>
</protein>
<dbReference type="InParanoid" id="A0A316W985"/>
<comment type="subcellular location">
    <subcellularLocation>
        <location evidence="1">Membrane</location>
        <topology evidence="1">Multi-pass membrane protein</topology>
    </subcellularLocation>
</comment>
<gene>
    <name evidence="7" type="ORF">IE81DRAFT_319497</name>
</gene>